<evidence type="ECO:0008006" key="3">
    <source>
        <dbReference type="Google" id="ProtNLM"/>
    </source>
</evidence>
<evidence type="ECO:0000313" key="2">
    <source>
        <dbReference type="Proteomes" id="UP000183454"/>
    </source>
</evidence>
<dbReference type="EMBL" id="FNNH01000115">
    <property type="protein sequence ID" value="SDX24651.1"/>
    <property type="molecule type" value="Genomic_DNA"/>
</dbReference>
<evidence type="ECO:0000313" key="1">
    <source>
        <dbReference type="EMBL" id="SDX24651.1"/>
    </source>
</evidence>
<reference evidence="1 2" key="1">
    <citation type="submission" date="2016-10" db="EMBL/GenBank/DDBJ databases">
        <authorList>
            <person name="de Groot N.N."/>
        </authorList>
    </citation>
    <scope>NUCLEOTIDE SEQUENCE [LARGE SCALE GENOMIC DNA]</scope>
    <source>
        <strain evidence="1 2">Nm110</strain>
    </source>
</reference>
<protein>
    <recommendedName>
        <fullName evidence="3">Transposase</fullName>
    </recommendedName>
</protein>
<dbReference type="AlphaFoldDB" id="A0A1H3A5E9"/>
<sequence length="78" mass="9122">MLRNSKLSHYSIQKIIQCFSIDIPASKAALLLGENYNPINRWYGIFRQVIYRHQTALKDKLLGRVKVDEGYFGAKQHR</sequence>
<proteinExistence type="predicted"/>
<accession>A0A1H3A5E9</accession>
<dbReference type="Proteomes" id="UP000183454">
    <property type="component" value="Unassembled WGS sequence"/>
</dbReference>
<name>A0A1H3A5E9_9PROT</name>
<organism evidence="1 2">
    <name type="scientific">Nitrosomonas communis</name>
    <dbReference type="NCBI Taxonomy" id="44574"/>
    <lineage>
        <taxon>Bacteria</taxon>
        <taxon>Pseudomonadati</taxon>
        <taxon>Pseudomonadota</taxon>
        <taxon>Betaproteobacteria</taxon>
        <taxon>Nitrosomonadales</taxon>
        <taxon>Nitrosomonadaceae</taxon>
        <taxon>Nitrosomonas</taxon>
    </lineage>
</organism>
<gene>
    <name evidence="1" type="ORF">SAMN05421882_11153</name>
</gene>